<keyword evidence="2" id="KW-0472">Membrane</keyword>
<evidence type="ECO:0000313" key="3">
    <source>
        <dbReference type="EMBL" id="CDW78797.1"/>
    </source>
</evidence>
<feature type="transmembrane region" description="Helical" evidence="2">
    <location>
        <begin position="303"/>
        <end position="322"/>
    </location>
</feature>
<evidence type="ECO:0000256" key="2">
    <source>
        <dbReference type="SAM" id="Phobius"/>
    </source>
</evidence>
<evidence type="ECO:0008006" key="5">
    <source>
        <dbReference type="Google" id="ProtNLM"/>
    </source>
</evidence>
<dbReference type="Proteomes" id="UP000039865">
    <property type="component" value="Unassembled WGS sequence"/>
</dbReference>
<organism evidence="3 4">
    <name type="scientific">Stylonychia lemnae</name>
    <name type="common">Ciliate</name>
    <dbReference type="NCBI Taxonomy" id="5949"/>
    <lineage>
        <taxon>Eukaryota</taxon>
        <taxon>Sar</taxon>
        <taxon>Alveolata</taxon>
        <taxon>Ciliophora</taxon>
        <taxon>Intramacronucleata</taxon>
        <taxon>Spirotrichea</taxon>
        <taxon>Stichotrichia</taxon>
        <taxon>Sporadotrichida</taxon>
        <taxon>Oxytrichidae</taxon>
        <taxon>Stylonychinae</taxon>
        <taxon>Stylonychia</taxon>
    </lineage>
</organism>
<dbReference type="AlphaFoldDB" id="A0A078AB14"/>
<proteinExistence type="predicted"/>
<accession>A0A078AB14</accession>
<dbReference type="InParanoid" id="A0A078AB14"/>
<keyword evidence="4" id="KW-1185">Reference proteome</keyword>
<feature type="coiled-coil region" evidence="1">
    <location>
        <begin position="199"/>
        <end position="252"/>
    </location>
</feature>
<name>A0A078AB14_STYLE</name>
<keyword evidence="2" id="KW-1133">Transmembrane helix</keyword>
<sequence length="444" mass="52378">MFQQNNNQQNQQNTTQRLNLNNNSNQQQQSNQIPKSQSEVVGSSFANLRNKDEFLKRSRTSAPTKRIEDVTLLSLRNQCQICSTTYSNDDYLNEIYRTCFNCKERSVCFTHLSELKGINTKCQLCFGVFLKMQKCILAPQTKEEARQQQAITKVQDINNRVNQQQNQTSISGLPSQQSQQYIQQQNEVKAPNSLQQNMQQALIKKYQQLQSQQKIAQEQQRQQELNFINQQLQETIEQIEQIENQQNIQDQQNLNSGLEVQNNQNQQQNDLFDQRDQRQINPQANFEQAKESLQSSSSLSSCFWFLAVIVMCFLIIIQAEIFHANLIPKDQQIIIQTERYENYKNSFKNYFNTHSISQSQDLGQNFARTKELIQIIERGQGHQYQLSIDQIKEEINQHIKEMEYVYIQFPQETTPQDTQYLQLVIQELRKFQEHLDKEQTLRRR</sequence>
<dbReference type="EMBL" id="CCKQ01007435">
    <property type="protein sequence ID" value="CDW78797.1"/>
    <property type="molecule type" value="Genomic_DNA"/>
</dbReference>
<gene>
    <name evidence="3" type="primary">Contig582.g647</name>
    <name evidence="3" type="ORF">STYLEM_7781</name>
</gene>
<keyword evidence="2" id="KW-0812">Transmembrane</keyword>
<evidence type="ECO:0000256" key="1">
    <source>
        <dbReference type="SAM" id="Coils"/>
    </source>
</evidence>
<dbReference type="OMA" id="AEIFHAN"/>
<protein>
    <recommendedName>
        <fullName evidence="5">Transmembrane protein</fullName>
    </recommendedName>
</protein>
<evidence type="ECO:0000313" key="4">
    <source>
        <dbReference type="Proteomes" id="UP000039865"/>
    </source>
</evidence>
<reference evidence="3 4" key="1">
    <citation type="submission" date="2014-06" db="EMBL/GenBank/DDBJ databases">
        <authorList>
            <person name="Swart Estienne"/>
        </authorList>
    </citation>
    <scope>NUCLEOTIDE SEQUENCE [LARGE SCALE GENOMIC DNA]</scope>
    <source>
        <strain evidence="3 4">130c</strain>
    </source>
</reference>
<keyword evidence="1" id="KW-0175">Coiled coil</keyword>